<dbReference type="PANTHER" id="PTHR43712">
    <property type="entry name" value="PUTATIVE (AFU_ORTHOLOGUE AFUA_4G14580)-RELATED"/>
    <property type="match status" value="1"/>
</dbReference>
<dbReference type="PANTHER" id="PTHR43712:SF2">
    <property type="entry name" value="O-METHYLTRANSFERASE CICE"/>
    <property type="match status" value="1"/>
</dbReference>
<dbReference type="InterPro" id="IPR001077">
    <property type="entry name" value="COMT_C"/>
</dbReference>
<evidence type="ECO:0000256" key="3">
    <source>
        <dbReference type="ARBA" id="ARBA00022691"/>
    </source>
</evidence>
<dbReference type="GO" id="GO:0046983">
    <property type="term" value="F:protein dimerization activity"/>
    <property type="evidence" value="ECO:0007669"/>
    <property type="project" value="InterPro"/>
</dbReference>
<dbReference type="AlphaFoldDB" id="A0A0W0TPH4"/>
<evidence type="ECO:0000313" key="6">
    <source>
        <dbReference type="EMBL" id="KTC97502.1"/>
    </source>
</evidence>
<protein>
    <submittedName>
        <fullName evidence="6">O-methyltransferase</fullName>
    </submittedName>
</protein>
<evidence type="ECO:0000256" key="2">
    <source>
        <dbReference type="ARBA" id="ARBA00022679"/>
    </source>
</evidence>
<dbReference type="PATRIC" id="fig|45065.4.peg.1978"/>
<dbReference type="InterPro" id="IPR036390">
    <property type="entry name" value="WH_DNA-bd_sf"/>
</dbReference>
<keyword evidence="1 6" id="KW-0489">Methyltransferase</keyword>
<evidence type="ECO:0000259" key="5">
    <source>
        <dbReference type="Pfam" id="PF08100"/>
    </source>
</evidence>
<dbReference type="OrthoDB" id="9766840at2"/>
<dbReference type="GO" id="GO:0008171">
    <property type="term" value="F:O-methyltransferase activity"/>
    <property type="evidence" value="ECO:0007669"/>
    <property type="project" value="InterPro"/>
</dbReference>
<reference evidence="6 7" key="1">
    <citation type="submission" date="2015-11" db="EMBL/GenBank/DDBJ databases">
        <title>Genomic analysis of 38 Legionella species identifies large and diverse effector repertoires.</title>
        <authorList>
            <person name="Burstein D."/>
            <person name="Amaro F."/>
            <person name="Zusman T."/>
            <person name="Lifshitz Z."/>
            <person name="Cohen O."/>
            <person name="Gilbert J.A."/>
            <person name="Pupko T."/>
            <person name="Shuman H.A."/>
            <person name="Segal G."/>
        </authorList>
    </citation>
    <scope>NUCLEOTIDE SEQUENCE [LARGE SCALE GENOMIC DNA]</scope>
    <source>
        <strain evidence="6 7">ATCC 49504</strain>
    </source>
</reference>
<feature type="domain" description="O-methyltransferase C-terminal" evidence="4">
    <location>
        <begin position="115"/>
        <end position="311"/>
    </location>
</feature>
<dbReference type="EMBL" id="LNYC01000070">
    <property type="protein sequence ID" value="KTC97502.1"/>
    <property type="molecule type" value="Genomic_DNA"/>
</dbReference>
<proteinExistence type="predicted"/>
<dbReference type="CDD" id="cd02440">
    <property type="entry name" value="AdoMet_MTases"/>
    <property type="match status" value="1"/>
</dbReference>
<dbReference type="PIRSF" id="PIRSF005739">
    <property type="entry name" value="O-mtase"/>
    <property type="match status" value="1"/>
</dbReference>
<dbReference type="SUPFAM" id="SSF46785">
    <property type="entry name" value="Winged helix' DNA-binding domain"/>
    <property type="match status" value="1"/>
</dbReference>
<evidence type="ECO:0000313" key="7">
    <source>
        <dbReference type="Proteomes" id="UP000054785"/>
    </source>
</evidence>
<keyword evidence="3" id="KW-0949">S-adenosyl-L-methionine</keyword>
<dbReference type="SUPFAM" id="SSF53335">
    <property type="entry name" value="S-adenosyl-L-methionine-dependent methyltransferases"/>
    <property type="match status" value="1"/>
</dbReference>
<dbReference type="GO" id="GO:0032259">
    <property type="term" value="P:methylation"/>
    <property type="evidence" value="ECO:0007669"/>
    <property type="project" value="UniProtKB-KW"/>
</dbReference>
<keyword evidence="7" id="KW-1185">Reference proteome</keyword>
<keyword evidence="2 6" id="KW-0808">Transferase</keyword>
<dbReference type="InterPro" id="IPR012967">
    <property type="entry name" value="COMT_dimerisation"/>
</dbReference>
<dbReference type="STRING" id="45065.Lgee_1823"/>
<dbReference type="Pfam" id="PF08100">
    <property type="entry name" value="Dimerisation"/>
    <property type="match status" value="1"/>
</dbReference>
<evidence type="ECO:0000256" key="1">
    <source>
        <dbReference type="ARBA" id="ARBA00022603"/>
    </source>
</evidence>
<feature type="domain" description="O-methyltransferase dimerisation" evidence="5">
    <location>
        <begin position="19"/>
        <end position="84"/>
    </location>
</feature>
<evidence type="ECO:0000259" key="4">
    <source>
        <dbReference type="Pfam" id="PF00891"/>
    </source>
</evidence>
<organism evidence="6 7">
    <name type="scientific">Legionella geestiana</name>
    <dbReference type="NCBI Taxonomy" id="45065"/>
    <lineage>
        <taxon>Bacteria</taxon>
        <taxon>Pseudomonadati</taxon>
        <taxon>Pseudomonadota</taxon>
        <taxon>Gammaproteobacteria</taxon>
        <taxon>Legionellales</taxon>
        <taxon>Legionellaceae</taxon>
        <taxon>Legionella</taxon>
    </lineage>
</organism>
<dbReference type="Pfam" id="PF00891">
    <property type="entry name" value="Methyltransf_2"/>
    <property type="match status" value="1"/>
</dbReference>
<name>A0A0W0TPH4_9GAMM</name>
<dbReference type="InterPro" id="IPR016461">
    <property type="entry name" value="COMT-like"/>
</dbReference>
<comment type="caution">
    <text evidence="6">The sequence shown here is derived from an EMBL/GenBank/DDBJ whole genome shotgun (WGS) entry which is preliminary data.</text>
</comment>
<dbReference type="Gene3D" id="3.40.50.150">
    <property type="entry name" value="Vaccinia Virus protein VP39"/>
    <property type="match status" value="1"/>
</dbReference>
<sequence>MSTQFEHPGMELAIMSRWYVVSRAIHTIARLGIADHMSLSPIPCEQIAKNSETVPTLLRRLLCFLSDYGVFERHGDAFALTPLSLPLQSDAPNSLRDVLCMVDEDWWQSFGCMDKMLKSGRPGYEERHGAPFFEHLGKHPEKQANFDRGMAKLSDYDDTAIADSVDISRFKTIADIGGGRGGLTRALAKKNHDVTITLFDTPQVINPLDPAQFPKNVQFLSGNFFETLPQADAYIYKGVLHDFNDADMRKILSNCARQMPASATLLIAEQVMPDSSSPHPNKTMDMVMMVLLGGRQRTLSEWQSVVEPLGFVFITALPTPSLFRVMEFKRKP</sequence>
<accession>A0A0W0TPH4</accession>
<dbReference type="InterPro" id="IPR036388">
    <property type="entry name" value="WH-like_DNA-bd_sf"/>
</dbReference>
<dbReference type="Gene3D" id="1.10.10.10">
    <property type="entry name" value="Winged helix-like DNA-binding domain superfamily/Winged helix DNA-binding domain"/>
    <property type="match status" value="1"/>
</dbReference>
<dbReference type="InterPro" id="IPR029063">
    <property type="entry name" value="SAM-dependent_MTases_sf"/>
</dbReference>
<dbReference type="Proteomes" id="UP000054785">
    <property type="component" value="Unassembled WGS sequence"/>
</dbReference>
<dbReference type="PROSITE" id="PS51683">
    <property type="entry name" value="SAM_OMT_II"/>
    <property type="match status" value="1"/>
</dbReference>
<gene>
    <name evidence="6" type="ORF">Lgee_1823</name>
</gene>
<dbReference type="RefSeq" id="WP_028386452.1">
    <property type="nucleotide sequence ID" value="NZ_CAAAHN010000003.1"/>
</dbReference>